<dbReference type="EMBL" id="JAVDSJ010000001">
    <property type="protein sequence ID" value="MDR6582821.1"/>
    <property type="molecule type" value="Genomic_DNA"/>
</dbReference>
<gene>
    <name evidence="1" type="ORF">J2W50_000996</name>
</gene>
<comment type="caution">
    <text evidence="1">The sequence shown here is derived from an EMBL/GenBank/DDBJ whole genome shotgun (WGS) entry which is preliminary data.</text>
</comment>
<accession>A0ABU1PA64</accession>
<evidence type="ECO:0000313" key="2">
    <source>
        <dbReference type="Proteomes" id="UP001260715"/>
    </source>
</evidence>
<name>A0ABU1PA64_9BURK</name>
<sequence>MPLFSQVLLSASLSLPILRRHGVRAALSLGLRRR</sequence>
<keyword evidence="2" id="KW-1185">Reference proteome</keyword>
<reference evidence="1 2" key="1">
    <citation type="submission" date="2023-07" db="EMBL/GenBank/DDBJ databases">
        <title>Sorghum-associated microbial communities from plants grown in Nebraska, USA.</title>
        <authorList>
            <person name="Schachtman D."/>
        </authorList>
    </citation>
    <scope>NUCLEOTIDE SEQUENCE [LARGE SCALE GENOMIC DNA]</scope>
    <source>
        <strain evidence="1 2">596</strain>
    </source>
</reference>
<organism evidence="1 2">
    <name type="scientific">Herbaspirillum frisingense</name>
    <dbReference type="NCBI Taxonomy" id="92645"/>
    <lineage>
        <taxon>Bacteria</taxon>
        <taxon>Pseudomonadati</taxon>
        <taxon>Pseudomonadota</taxon>
        <taxon>Betaproteobacteria</taxon>
        <taxon>Burkholderiales</taxon>
        <taxon>Oxalobacteraceae</taxon>
        <taxon>Herbaspirillum</taxon>
    </lineage>
</organism>
<proteinExistence type="predicted"/>
<evidence type="ECO:0000313" key="1">
    <source>
        <dbReference type="EMBL" id="MDR6582821.1"/>
    </source>
</evidence>
<protein>
    <submittedName>
        <fullName evidence="1">Uncharacterized protein</fullName>
    </submittedName>
</protein>
<dbReference type="Proteomes" id="UP001260715">
    <property type="component" value="Unassembled WGS sequence"/>
</dbReference>